<dbReference type="EMBL" id="JAKRRX010000269">
    <property type="protein sequence ID" value="MCW8336521.1"/>
    <property type="molecule type" value="Genomic_DNA"/>
</dbReference>
<keyword evidence="2" id="KW-1185">Reference proteome</keyword>
<reference evidence="1" key="1">
    <citation type="submission" date="2022-02" db="EMBL/GenBank/DDBJ databases">
        <title>Vibrio sp. nov., a new bacterium isolated from Bohai sea, China.</title>
        <authorList>
            <person name="Yuan Y."/>
        </authorList>
    </citation>
    <scope>NUCLEOTIDE SEQUENCE</scope>
    <source>
        <strain evidence="1">DBSS07</strain>
    </source>
</reference>
<sequence length="112" mass="12949">MNLAWRIMADRSKSGEMMRTIIRSIVLSCCLFFTSLIAFAEEAPRKETLKAVIPDLGHYSLFDKKRNLIVQYWHDWAKRNGYNIEISNATREEVLRGLSLNTIDMVLTVPSQ</sequence>
<gene>
    <name evidence="1" type="ORF">MD483_22180</name>
</gene>
<proteinExistence type="predicted"/>
<protein>
    <submittedName>
        <fullName evidence="1">Uncharacterized protein</fullName>
    </submittedName>
</protein>
<name>A0A9X3HUD4_9VIBR</name>
<organism evidence="1 2">
    <name type="scientific">Vibrio paucivorans</name>
    <dbReference type="NCBI Taxonomy" id="2829489"/>
    <lineage>
        <taxon>Bacteria</taxon>
        <taxon>Pseudomonadati</taxon>
        <taxon>Pseudomonadota</taxon>
        <taxon>Gammaproteobacteria</taxon>
        <taxon>Vibrionales</taxon>
        <taxon>Vibrionaceae</taxon>
        <taxon>Vibrio</taxon>
    </lineage>
</organism>
<dbReference type="Proteomes" id="UP001155586">
    <property type="component" value="Unassembled WGS sequence"/>
</dbReference>
<evidence type="ECO:0000313" key="1">
    <source>
        <dbReference type="EMBL" id="MCW8336521.1"/>
    </source>
</evidence>
<dbReference type="AlphaFoldDB" id="A0A9X3HUD4"/>
<dbReference type="RefSeq" id="WP_265689615.1">
    <property type="nucleotide sequence ID" value="NZ_JAKRRX010000269.1"/>
</dbReference>
<comment type="caution">
    <text evidence="1">The sequence shown here is derived from an EMBL/GenBank/DDBJ whole genome shotgun (WGS) entry which is preliminary data.</text>
</comment>
<accession>A0A9X3HUD4</accession>
<evidence type="ECO:0000313" key="2">
    <source>
        <dbReference type="Proteomes" id="UP001155586"/>
    </source>
</evidence>